<accession>A0ACB7SMM1</accession>
<keyword evidence="2" id="KW-1185">Reference proteome</keyword>
<reference evidence="1" key="1">
    <citation type="submission" date="2020-05" db="EMBL/GenBank/DDBJ databases">
        <title>Large-scale comparative analyses of tick genomes elucidate their genetic diversity and vector capacities.</title>
        <authorList>
            <person name="Jia N."/>
            <person name="Wang J."/>
            <person name="Shi W."/>
            <person name="Du L."/>
            <person name="Sun Y."/>
            <person name="Zhan W."/>
            <person name="Jiang J."/>
            <person name="Wang Q."/>
            <person name="Zhang B."/>
            <person name="Ji P."/>
            <person name="Sakyi L.B."/>
            <person name="Cui X."/>
            <person name="Yuan T."/>
            <person name="Jiang B."/>
            <person name="Yang W."/>
            <person name="Lam T.T.-Y."/>
            <person name="Chang Q."/>
            <person name="Ding S."/>
            <person name="Wang X."/>
            <person name="Zhu J."/>
            <person name="Ruan X."/>
            <person name="Zhao L."/>
            <person name="Wei J."/>
            <person name="Que T."/>
            <person name="Du C."/>
            <person name="Cheng J."/>
            <person name="Dai P."/>
            <person name="Han X."/>
            <person name="Huang E."/>
            <person name="Gao Y."/>
            <person name="Liu J."/>
            <person name="Shao H."/>
            <person name="Ye R."/>
            <person name="Li L."/>
            <person name="Wei W."/>
            <person name="Wang X."/>
            <person name="Wang C."/>
            <person name="Yang T."/>
            <person name="Huo Q."/>
            <person name="Li W."/>
            <person name="Guo W."/>
            <person name="Chen H."/>
            <person name="Zhou L."/>
            <person name="Ni X."/>
            <person name="Tian J."/>
            <person name="Zhou Y."/>
            <person name="Sheng Y."/>
            <person name="Liu T."/>
            <person name="Pan Y."/>
            <person name="Xia L."/>
            <person name="Li J."/>
            <person name="Zhao F."/>
            <person name="Cao W."/>
        </authorList>
    </citation>
    <scope>NUCLEOTIDE SEQUENCE</scope>
    <source>
        <strain evidence="1">Hyas-2018</strain>
    </source>
</reference>
<protein>
    <submittedName>
        <fullName evidence="1">Uncharacterized protein</fullName>
    </submittedName>
</protein>
<sequence>MEDGGGAGPYLCECCSLPFIGHPGIFGEALVEVVQGELGLSSFKAREATTKVAHENRLLRLPEQNITRRMLDHTIFAGRSTRWTRWTAALRWRFELPPVCLEKAEEAQRTRPGKGVRQSVQEKETDTWQRSPETKSSLALYHSEKLDICTEPFYDNSKGMELRNSIQRKTTCWRRFPSWLKNSAIRSGSRLCKRSLVHVCSLLPPLLRSSAAAVARDAAAEAYMVQPAIAAVAEEADLTLFEHGWTLAAYCVGEHIHCRKTQPPKNHPAKSQPLKDQTAQYRHLRKAILIAKCKDPCKQRREGKQCKQAK</sequence>
<proteinExistence type="predicted"/>
<dbReference type="Proteomes" id="UP000821845">
    <property type="component" value="Chromosome 3"/>
</dbReference>
<dbReference type="EMBL" id="CM023483">
    <property type="protein sequence ID" value="KAH6935276.1"/>
    <property type="molecule type" value="Genomic_DNA"/>
</dbReference>
<evidence type="ECO:0000313" key="2">
    <source>
        <dbReference type="Proteomes" id="UP000821845"/>
    </source>
</evidence>
<comment type="caution">
    <text evidence="1">The sequence shown here is derived from an EMBL/GenBank/DDBJ whole genome shotgun (WGS) entry which is preliminary data.</text>
</comment>
<gene>
    <name evidence="1" type="ORF">HPB50_005011</name>
</gene>
<evidence type="ECO:0000313" key="1">
    <source>
        <dbReference type="EMBL" id="KAH6935276.1"/>
    </source>
</evidence>
<organism evidence="1 2">
    <name type="scientific">Hyalomma asiaticum</name>
    <name type="common">Tick</name>
    <dbReference type="NCBI Taxonomy" id="266040"/>
    <lineage>
        <taxon>Eukaryota</taxon>
        <taxon>Metazoa</taxon>
        <taxon>Ecdysozoa</taxon>
        <taxon>Arthropoda</taxon>
        <taxon>Chelicerata</taxon>
        <taxon>Arachnida</taxon>
        <taxon>Acari</taxon>
        <taxon>Parasitiformes</taxon>
        <taxon>Ixodida</taxon>
        <taxon>Ixodoidea</taxon>
        <taxon>Ixodidae</taxon>
        <taxon>Hyalomminae</taxon>
        <taxon>Hyalomma</taxon>
    </lineage>
</organism>
<name>A0ACB7SMM1_HYAAI</name>